<dbReference type="InterPro" id="IPR001128">
    <property type="entry name" value="Cyt_P450"/>
</dbReference>
<dbReference type="PANTHER" id="PTHR24305:SF218">
    <property type="entry name" value="P450, PUTATIVE (EUROFUNG)-RELATED"/>
    <property type="match status" value="1"/>
</dbReference>
<keyword evidence="2" id="KW-0349">Heme</keyword>
<organism evidence="4 5">
    <name type="scientific">Cerrena zonata</name>
    <dbReference type="NCBI Taxonomy" id="2478898"/>
    <lineage>
        <taxon>Eukaryota</taxon>
        <taxon>Fungi</taxon>
        <taxon>Dikarya</taxon>
        <taxon>Basidiomycota</taxon>
        <taxon>Agaricomycotina</taxon>
        <taxon>Agaricomycetes</taxon>
        <taxon>Polyporales</taxon>
        <taxon>Cerrenaceae</taxon>
        <taxon>Cerrena</taxon>
    </lineage>
</organism>
<dbReference type="PRINTS" id="PR00385">
    <property type="entry name" value="P450"/>
</dbReference>
<dbReference type="InterPro" id="IPR036396">
    <property type="entry name" value="Cyt_P450_sf"/>
</dbReference>
<sequence length="544" mass="60891">MSTETLYLTSSNVALPYFLARVAIPINSASILLATISFLLGVAVYRLYFSPLAAIPGPWYAAVSDLWLNTWIARLEQHRTIQALFEQYGPVVRIGPNKVAFCDVTTARSVYAIHKFDKSNLYKSLLTNDNDHAMTSLSHSEHAIRRKAFAPHYAVSNLTLFQSEIQNFAGKLTETLDRTSGKTSVECLELFRHFLVDAMSSTVFGFRSGALEAWTMNVTHPVVGSIHDFPVRGILRSVVPSFLWKSFCRIPNSRLRRICDSDKTLAEFVGERLYDVRSGLHSGALPSEGLDNEKMPLMHRLLRHRLVSTGELVPDHHVISECMGHMIAGVDTSSTLLSYLFWELSRRSDIMIKLQAELDEVMTDSKIIPDISVLNELPFLNAFLKEGLRVYGSAPAFLERVVPARTSATVSKADEDFDLMGYALPPGTIVGTQAWSMHRNADVFPSAETFLPERWLSTDGSDAEEDRLMKMSQHLMPFGLGTRVCGGQNLARMMLKITLATTVRNFDIVANSAETNERTMKIMDAFVSQPLARECRLSFLTRSH</sequence>
<evidence type="ECO:0000313" key="5">
    <source>
        <dbReference type="Proteomes" id="UP001385951"/>
    </source>
</evidence>
<keyword evidence="2" id="KW-0479">Metal-binding</keyword>
<evidence type="ECO:0000256" key="3">
    <source>
        <dbReference type="SAM" id="Phobius"/>
    </source>
</evidence>
<gene>
    <name evidence="4" type="ORF">QCA50_014915</name>
</gene>
<dbReference type="EMBL" id="JASBNA010000038">
    <property type="protein sequence ID" value="KAK7681953.1"/>
    <property type="molecule type" value="Genomic_DNA"/>
</dbReference>
<dbReference type="InterPro" id="IPR050121">
    <property type="entry name" value="Cytochrome_P450_monoxygenase"/>
</dbReference>
<comment type="cofactor">
    <cofactor evidence="2">
        <name>heme</name>
        <dbReference type="ChEBI" id="CHEBI:30413"/>
    </cofactor>
</comment>
<comment type="pathway">
    <text evidence="1">Secondary metabolite biosynthesis.</text>
</comment>
<protein>
    <recommendedName>
        <fullName evidence="6">Cytochrome P450</fullName>
    </recommendedName>
</protein>
<evidence type="ECO:0008006" key="6">
    <source>
        <dbReference type="Google" id="ProtNLM"/>
    </source>
</evidence>
<proteinExistence type="predicted"/>
<keyword evidence="3" id="KW-0812">Transmembrane</keyword>
<dbReference type="GO" id="GO:0016705">
    <property type="term" value="F:oxidoreductase activity, acting on paired donors, with incorporation or reduction of molecular oxygen"/>
    <property type="evidence" value="ECO:0007669"/>
    <property type="project" value="InterPro"/>
</dbReference>
<keyword evidence="2" id="KW-0408">Iron</keyword>
<reference evidence="4 5" key="1">
    <citation type="submission" date="2022-09" db="EMBL/GenBank/DDBJ databases">
        <authorList>
            <person name="Palmer J.M."/>
        </authorList>
    </citation>
    <scope>NUCLEOTIDE SEQUENCE [LARGE SCALE GENOMIC DNA]</scope>
    <source>
        <strain evidence="4 5">DSM 7382</strain>
    </source>
</reference>
<dbReference type="GO" id="GO:0004497">
    <property type="term" value="F:monooxygenase activity"/>
    <property type="evidence" value="ECO:0007669"/>
    <property type="project" value="InterPro"/>
</dbReference>
<keyword evidence="5" id="KW-1185">Reference proteome</keyword>
<feature type="binding site" description="axial binding residue" evidence="2">
    <location>
        <position position="485"/>
    </location>
    <ligand>
        <name>heme</name>
        <dbReference type="ChEBI" id="CHEBI:30413"/>
    </ligand>
    <ligandPart>
        <name>Fe</name>
        <dbReference type="ChEBI" id="CHEBI:18248"/>
    </ligandPart>
</feature>
<evidence type="ECO:0000256" key="2">
    <source>
        <dbReference type="PIRSR" id="PIRSR602401-1"/>
    </source>
</evidence>
<dbReference type="GO" id="GO:0005506">
    <property type="term" value="F:iron ion binding"/>
    <property type="evidence" value="ECO:0007669"/>
    <property type="project" value="InterPro"/>
</dbReference>
<feature type="transmembrane region" description="Helical" evidence="3">
    <location>
        <begin position="31"/>
        <end position="48"/>
    </location>
</feature>
<evidence type="ECO:0000256" key="1">
    <source>
        <dbReference type="ARBA" id="ARBA00005179"/>
    </source>
</evidence>
<dbReference type="PRINTS" id="PR00463">
    <property type="entry name" value="EP450I"/>
</dbReference>
<keyword evidence="3" id="KW-1133">Transmembrane helix</keyword>
<dbReference type="Pfam" id="PF00067">
    <property type="entry name" value="p450"/>
    <property type="match status" value="1"/>
</dbReference>
<dbReference type="Proteomes" id="UP001385951">
    <property type="component" value="Unassembled WGS sequence"/>
</dbReference>
<name>A0AAW0FJS0_9APHY</name>
<dbReference type="Gene3D" id="1.10.630.10">
    <property type="entry name" value="Cytochrome P450"/>
    <property type="match status" value="1"/>
</dbReference>
<accession>A0AAW0FJS0</accession>
<dbReference type="AlphaFoldDB" id="A0AAW0FJS0"/>
<dbReference type="PANTHER" id="PTHR24305">
    <property type="entry name" value="CYTOCHROME P450"/>
    <property type="match status" value="1"/>
</dbReference>
<dbReference type="SUPFAM" id="SSF48264">
    <property type="entry name" value="Cytochrome P450"/>
    <property type="match status" value="1"/>
</dbReference>
<evidence type="ECO:0000313" key="4">
    <source>
        <dbReference type="EMBL" id="KAK7681953.1"/>
    </source>
</evidence>
<dbReference type="InterPro" id="IPR002401">
    <property type="entry name" value="Cyt_P450_E_grp-I"/>
</dbReference>
<dbReference type="GO" id="GO:0020037">
    <property type="term" value="F:heme binding"/>
    <property type="evidence" value="ECO:0007669"/>
    <property type="project" value="InterPro"/>
</dbReference>
<keyword evidence="3" id="KW-0472">Membrane</keyword>
<comment type="caution">
    <text evidence="4">The sequence shown here is derived from an EMBL/GenBank/DDBJ whole genome shotgun (WGS) entry which is preliminary data.</text>
</comment>